<comment type="caution">
    <text evidence="5">The sequence shown here is derived from an EMBL/GenBank/DDBJ whole genome shotgun (WGS) entry which is preliminary data.</text>
</comment>
<evidence type="ECO:0000313" key="5">
    <source>
        <dbReference type="EMBL" id="TDN94524.1"/>
    </source>
</evidence>
<keyword evidence="2" id="KW-0548">Nucleotidyltransferase</keyword>
<feature type="domain" description="Phosphoribosyl-dephospho-CoA transferase MdcG C-terminal" evidence="3">
    <location>
        <begin position="93"/>
        <end position="209"/>
    </location>
</feature>
<evidence type="ECO:0000256" key="1">
    <source>
        <dbReference type="ARBA" id="ARBA00022679"/>
    </source>
</evidence>
<evidence type="ECO:0000256" key="2">
    <source>
        <dbReference type="ARBA" id="ARBA00022695"/>
    </source>
</evidence>
<organism evidence="5 6">
    <name type="scientific">Herminiimonas fonticola</name>
    <dbReference type="NCBI Taxonomy" id="303380"/>
    <lineage>
        <taxon>Bacteria</taxon>
        <taxon>Pseudomonadati</taxon>
        <taxon>Pseudomonadota</taxon>
        <taxon>Betaproteobacteria</taxon>
        <taxon>Burkholderiales</taxon>
        <taxon>Oxalobacteraceae</taxon>
        <taxon>Herminiimonas</taxon>
    </lineage>
</organism>
<proteinExistence type="predicted"/>
<dbReference type="GO" id="GO:0016779">
    <property type="term" value="F:nucleotidyltransferase activity"/>
    <property type="evidence" value="ECO:0007669"/>
    <property type="project" value="UniProtKB-KW"/>
</dbReference>
<dbReference type="OrthoDB" id="8562329at2"/>
<evidence type="ECO:0000259" key="3">
    <source>
        <dbReference type="Pfam" id="PF10620"/>
    </source>
</evidence>
<feature type="domain" description="Phosphoribosyl-dephospho-CoA transferase MdcG N-terminal" evidence="4">
    <location>
        <begin position="4"/>
        <end position="87"/>
    </location>
</feature>
<protein>
    <submittedName>
        <fullName evidence="5">Phosphoribosyl-dephospho-CoA transferase</fullName>
    </submittedName>
</protein>
<accession>A0A4R6GJQ5</accession>
<evidence type="ECO:0000259" key="4">
    <source>
        <dbReference type="Pfam" id="PF20866"/>
    </source>
</evidence>
<evidence type="ECO:0000313" key="6">
    <source>
        <dbReference type="Proteomes" id="UP000294737"/>
    </source>
</evidence>
<dbReference type="AlphaFoldDB" id="A0A4R6GJQ5"/>
<dbReference type="Proteomes" id="UP000294737">
    <property type="component" value="Unassembled WGS sequence"/>
</dbReference>
<dbReference type="InterPro" id="IPR017557">
    <property type="entry name" value="Holo-ACP_synthase"/>
</dbReference>
<reference evidence="5 6" key="1">
    <citation type="submission" date="2019-03" db="EMBL/GenBank/DDBJ databases">
        <title>Genomic Encyclopedia of Type Strains, Phase IV (KMG-IV): sequencing the most valuable type-strain genomes for metagenomic binning, comparative biology and taxonomic classification.</title>
        <authorList>
            <person name="Goeker M."/>
        </authorList>
    </citation>
    <scope>NUCLEOTIDE SEQUENCE [LARGE SCALE GENOMIC DNA]</scope>
    <source>
        <strain evidence="5 6">DSM 18555</strain>
    </source>
</reference>
<name>A0A4R6GJQ5_9BURK</name>
<dbReference type="Pfam" id="PF10620">
    <property type="entry name" value="MdcG"/>
    <property type="match status" value="1"/>
</dbReference>
<keyword evidence="6" id="KW-1185">Reference proteome</keyword>
<sequence length="221" mass="24477">MFYRHNRVWLSASGWQRACAAASDAHVPELECWAENDWPLVVRRSESALSADSLGLGLALPPDAQTGLKTRIPLTVYLNDIARHEPPLAFTAVASAIPPAWQDAYTDLTHDLIDAQLELHVYGSLALQAITGLPYRTTTSDIDVLFHPRTDAQLQQGLHLLHTYAQRLPLDGEIVFPSCRAVAWKEWVDAAGSSHKVMVKSMANLNLMNVDDLLSELEEQS</sequence>
<dbReference type="Pfam" id="PF20866">
    <property type="entry name" value="MdcG_N"/>
    <property type="match status" value="1"/>
</dbReference>
<dbReference type="EMBL" id="SNWF01000004">
    <property type="protein sequence ID" value="TDN94524.1"/>
    <property type="molecule type" value="Genomic_DNA"/>
</dbReference>
<dbReference type="RefSeq" id="WP_112991225.1">
    <property type="nucleotide sequence ID" value="NZ_PTLZ01000001.1"/>
</dbReference>
<gene>
    <name evidence="5" type="ORF">EV677_1071</name>
</gene>
<keyword evidence="1 5" id="KW-0808">Transferase</keyword>
<dbReference type="InterPro" id="IPR049180">
    <property type="entry name" value="MdcG_C"/>
</dbReference>
<dbReference type="InterPro" id="IPR048903">
    <property type="entry name" value="MdcG_N"/>
</dbReference>
<dbReference type="NCBIfam" id="TIGR03135">
    <property type="entry name" value="malonate_mdcG"/>
    <property type="match status" value="1"/>
</dbReference>